<dbReference type="InterPro" id="IPR014710">
    <property type="entry name" value="RmlC-like_jellyroll"/>
</dbReference>
<dbReference type="InterPro" id="IPR000595">
    <property type="entry name" value="cNMP-bd_dom"/>
</dbReference>
<dbReference type="PANTHER" id="PTHR43310">
    <property type="entry name" value="SULFATE TRANSPORTER YBAR-RELATED"/>
    <property type="match status" value="1"/>
</dbReference>
<feature type="region of interest" description="Disordered" evidence="1">
    <location>
        <begin position="228"/>
        <end position="252"/>
    </location>
</feature>
<evidence type="ECO:0000313" key="5">
    <source>
        <dbReference type="EMBL" id="CAE4669878.1"/>
    </source>
</evidence>
<feature type="transmembrane region" description="Helical" evidence="2">
    <location>
        <begin position="87"/>
        <end position="106"/>
    </location>
</feature>
<evidence type="ECO:0008006" key="6">
    <source>
        <dbReference type="Google" id="ProtNLM"/>
    </source>
</evidence>
<evidence type="ECO:0000256" key="2">
    <source>
        <dbReference type="SAM" id="Phobius"/>
    </source>
</evidence>
<dbReference type="InterPro" id="IPR002645">
    <property type="entry name" value="STAS_dom"/>
</dbReference>
<accession>A0A7S4TA27</accession>
<dbReference type="InterPro" id="IPR052706">
    <property type="entry name" value="Membrane-Transporter-like"/>
</dbReference>
<dbReference type="AlphaFoldDB" id="A0A7S4TA27"/>
<dbReference type="PROSITE" id="PS50801">
    <property type="entry name" value="STAS"/>
    <property type="match status" value="1"/>
</dbReference>
<name>A0A7S4TA27_9STRA</name>
<organism evidence="5">
    <name type="scientific">Ditylum brightwellii</name>
    <dbReference type="NCBI Taxonomy" id="49249"/>
    <lineage>
        <taxon>Eukaryota</taxon>
        <taxon>Sar</taxon>
        <taxon>Stramenopiles</taxon>
        <taxon>Ochrophyta</taxon>
        <taxon>Bacillariophyta</taxon>
        <taxon>Mediophyceae</taxon>
        <taxon>Lithodesmiophycidae</taxon>
        <taxon>Lithodesmiales</taxon>
        <taxon>Lithodesmiaceae</taxon>
        <taxon>Ditylum</taxon>
    </lineage>
</organism>
<dbReference type="Gene3D" id="2.60.120.10">
    <property type="entry name" value="Jelly Rolls"/>
    <property type="match status" value="1"/>
</dbReference>
<dbReference type="InterPro" id="IPR018490">
    <property type="entry name" value="cNMP-bd_dom_sf"/>
</dbReference>
<dbReference type="EMBL" id="HBNS01061735">
    <property type="protein sequence ID" value="CAE4669878.1"/>
    <property type="molecule type" value="Transcribed_RNA"/>
</dbReference>
<dbReference type="Gene3D" id="3.30.750.24">
    <property type="entry name" value="STAS domain"/>
    <property type="match status" value="1"/>
</dbReference>
<feature type="domain" description="STAS" evidence="4">
    <location>
        <begin position="187"/>
        <end position="371"/>
    </location>
</feature>
<gene>
    <name evidence="5" type="ORF">DBRI00130_LOCUS44519</name>
</gene>
<sequence length="582" mass="64938">MEAVIHFDSCSVLPGLLSFVFASFFGAFALPVHSLKALSSFFLSRFPSQTIFTYRTGCWSRWIGLMVAFSFIAVIVSPVNFLEVTPLFFLGGTLIFIGFDLVYEWIIEVRHKLLITEYLVLLATFVAIQVAGINAGIILGVIVAVVEFVFTTAQSHHLTRVLKRSRAAWKPQEWKLLQDHGYNVHRPKIMTFEIKGAVFFGSSLHLLSRISEEIGITATPKDMAEVSLASPRRSGINRSPIPPSPNLRMRHRKGKVEKQEEFSRQATGLHSNSLPDFVVLDLSQVSNLDASASRGCFLQLAKMCTKRNIVLCAAGANPRVEWMLRSHEVAYNILDESEIKAQMQNTHEPTNQSLSEKLILFDTLYEALESCEKKLIMKLQSHRQRNQRLEDLVPASRFSENCPKTSISTVFTHFLGMNKEEAKIFGGIESEGQSFYDEIELRSGDIVFKRNSDSDAFFVVLAGSVAVFRENSAPVSTTIVSGAGSVEQKTIAKLESSLYRKGNELGEVSLFLQVGGIFGFVDFILARPRSFSTVAARDRTVVAKLSKSRLDRLKSENPSLDRIIDKILLQASILELANVSEP</sequence>
<keyword evidence="2" id="KW-0472">Membrane</keyword>
<proteinExistence type="predicted"/>
<dbReference type="PROSITE" id="PS50042">
    <property type="entry name" value="CNMP_BINDING_3"/>
    <property type="match status" value="1"/>
</dbReference>
<protein>
    <recommendedName>
        <fullName evidence="6">STAS domain-containing protein</fullName>
    </recommendedName>
</protein>
<reference evidence="5" key="1">
    <citation type="submission" date="2021-01" db="EMBL/GenBank/DDBJ databases">
        <authorList>
            <person name="Corre E."/>
            <person name="Pelletier E."/>
            <person name="Niang G."/>
            <person name="Scheremetjew M."/>
            <person name="Finn R."/>
            <person name="Kale V."/>
            <person name="Holt S."/>
            <person name="Cochrane G."/>
            <person name="Meng A."/>
            <person name="Brown T."/>
            <person name="Cohen L."/>
        </authorList>
    </citation>
    <scope>NUCLEOTIDE SEQUENCE</scope>
    <source>
        <strain evidence="5">GSO104</strain>
    </source>
</reference>
<dbReference type="SUPFAM" id="SSF52091">
    <property type="entry name" value="SpoIIaa-like"/>
    <property type="match status" value="1"/>
</dbReference>
<keyword evidence="2" id="KW-0812">Transmembrane</keyword>
<keyword evidence="2" id="KW-1133">Transmembrane helix</keyword>
<evidence type="ECO:0000259" key="4">
    <source>
        <dbReference type="PROSITE" id="PS50801"/>
    </source>
</evidence>
<dbReference type="InterPro" id="IPR036513">
    <property type="entry name" value="STAS_dom_sf"/>
</dbReference>
<feature type="transmembrane region" description="Helical" evidence="2">
    <location>
        <begin position="59"/>
        <end position="81"/>
    </location>
</feature>
<evidence type="ECO:0000256" key="1">
    <source>
        <dbReference type="SAM" id="MobiDB-lite"/>
    </source>
</evidence>
<evidence type="ECO:0000259" key="3">
    <source>
        <dbReference type="PROSITE" id="PS50042"/>
    </source>
</evidence>
<dbReference type="Pfam" id="PF01740">
    <property type="entry name" value="STAS"/>
    <property type="match status" value="1"/>
</dbReference>
<feature type="domain" description="Cyclic nucleotide-binding" evidence="3">
    <location>
        <begin position="436"/>
        <end position="571"/>
    </location>
</feature>
<feature type="transmembrane region" description="Helical" evidence="2">
    <location>
        <begin position="118"/>
        <end position="150"/>
    </location>
</feature>
<feature type="transmembrane region" description="Helical" evidence="2">
    <location>
        <begin position="16"/>
        <end position="38"/>
    </location>
</feature>
<dbReference type="SUPFAM" id="SSF51206">
    <property type="entry name" value="cAMP-binding domain-like"/>
    <property type="match status" value="1"/>
</dbReference>
<dbReference type="PANTHER" id="PTHR43310:SF2">
    <property type="entry name" value="SLC26A_SULP TRANSPORTER DOMAIN-CONTAINING PROTEIN"/>
    <property type="match status" value="1"/>
</dbReference>
<dbReference type="CDD" id="cd00038">
    <property type="entry name" value="CAP_ED"/>
    <property type="match status" value="1"/>
</dbReference>